<feature type="region of interest" description="Disordered" evidence="5">
    <location>
        <begin position="401"/>
        <end position="478"/>
    </location>
</feature>
<dbReference type="EMBL" id="CAFZ01000136">
    <property type="protein sequence ID" value="CCA71819.1"/>
    <property type="molecule type" value="Genomic_DNA"/>
</dbReference>
<feature type="transmembrane region" description="Helical" evidence="6">
    <location>
        <begin position="275"/>
        <end position="298"/>
    </location>
</feature>
<feature type="compositionally biased region" description="Basic and acidic residues" evidence="5">
    <location>
        <begin position="932"/>
        <end position="944"/>
    </location>
</feature>
<dbReference type="OrthoDB" id="5348404at2759"/>
<sequence length="1096" mass="121543">MAEATHTTTAPPGACPTHAEVHEAPPLFQNGVLTFQAHHVGWIVASFFAIVATAVSIWLIIKASYSTWQPPAAFLTLPPVAPFLVHQSTTTTSDCKTTPHGSNLRDYQLRLLFLLGEHSKSGLHCGALTRVDEQNHAIPLSLIRDAYEGIILAAFFYLLLQYLAPTQAEQKEYFRTYKLQKWAWPFGWVKRKPDGLYFLQLMKWAILQYCWVRPLTTFAAIIMNMIGIYCEASWSPRFGSVWILIIVSLSVTVAMYCLIQFYLSISDRIKQHRPILQLFSIKAIIFLMFWQTAFLSALHSFDVIKDTKYMTARDINVGFAALLQTFEMMLFAFLHVSCFSYIPYRKADRSEMTPKGPAFLNAMDFRDFWRETRDGSVYMWRTARGKEAEFEARRRTHFERAMGKSRTVTDVKKELPPEPHPPEDDEDSADEGFSHFNRKPLGAHGRTSSGKPSKKSSGIKQQGSREKKPRAIEIDEEMALPGHERGQRSWWNRMYGRLSGDDPESEIDLARGKRSKGDAIALPLHSSDGKVRAYATGIMDLDEPPPPSLLGKSRASGAVLKSYEIDEKQPFLDWDPSTTQPPRVPDLAESSRRSEVTSPNPQSAKGKGSQISKHQKEDSLLDRIFTRSHESSRGHDVVTDQAADHPGGLPSLFQKPQDVIGAVRGWAMHAVKRPATVEPEPVPKDVPGEKADDLPSIPTPSPSPPRKPSKGKEISPQAVVAPIVAPAQPTPVLHQSLSRARRPSVLIADEAGIIPPIEQPKTKASDRTTTWVQSTMPLAAAGPASRLEATQFGTNVNRVTAEPVSFPGYNSRSVKGPRKPQRLVMPTPLSPARYPGGQPSQPAFGILSSMGTHFSNIPNPHALPPGAGYGPAHHPRPAPVSARVINATFVSPAMQGRTAEPYEDFNVISPTFVPPQQPRQPRSQFRNQQQTESRRQGVRPDRKRSTSPFGIQPALSDSESLPRHPALRQHATRRRRQSQPLPQTPGSARPTKRPNSGGPPEAAPRQRPGPLHSTSYNADVSISPSVATANLKSPSSPSSPHSPNGDTRYPRATSRSNYFDAYDTVDPYLTNIHDVLPPNVPPKPSSSSPVRRLLRR</sequence>
<feature type="compositionally biased region" description="Basic and acidic residues" evidence="5">
    <location>
        <begin position="614"/>
        <end position="638"/>
    </location>
</feature>
<evidence type="ECO:0000313" key="7">
    <source>
        <dbReference type="EMBL" id="CCA71819.1"/>
    </source>
</evidence>
<protein>
    <recommendedName>
        <fullName evidence="9">DUF300-domain-containing protein</fullName>
    </recommendedName>
</protein>
<feature type="compositionally biased region" description="Low complexity" evidence="5">
    <location>
        <begin position="448"/>
        <end position="462"/>
    </location>
</feature>
<dbReference type="Pfam" id="PF03619">
    <property type="entry name" value="Solute_trans_a"/>
    <property type="match status" value="1"/>
</dbReference>
<dbReference type="InterPro" id="IPR005178">
    <property type="entry name" value="Ostalpha/TMEM184C"/>
</dbReference>
<dbReference type="HOGENOM" id="CLU_283865_0_0_1"/>
<feature type="compositionally biased region" description="Pro residues" evidence="5">
    <location>
        <begin position="697"/>
        <end position="706"/>
    </location>
</feature>
<feature type="transmembrane region" description="Helical" evidence="6">
    <location>
        <begin position="206"/>
        <end position="229"/>
    </location>
</feature>
<evidence type="ECO:0000256" key="6">
    <source>
        <dbReference type="SAM" id="Phobius"/>
    </source>
</evidence>
<feature type="compositionally biased region" description="Basic residues" evidence="5">
    <location>
        <begin position="965"/>
        <end position="977"/>
    </location>
</feature>
<keyword evidence="8" id="KW-1185">Reference proteome</keyword>
<dbReference type="PANTHER" id="PTHR23423">
    <property type="entry name" value="ORGANIC SOLUTE TRANSPORTER-RELATED"/>
    <property type="match status" value="1"/>
</dbReference>
<evidence type="ECO:0008006" key="9">
    <source>
        <dbReference type="Google" id="ProtNLM"/>
    </source>
</evidence>
<feature type="region of interest" description="Disordered" evidence="5">
    <location>
        <begin position="1075"/>
        <end position="1096"/>
    </location>
</feature>
<feature type="region of interest" description="Disordered" evidence="5">
    <location>
        <begin position="569"/>
        <end position="656"/>
    </location>
</feature>
<name>G4TKH6_SERID</name>
<feature type="compositionally biased region" description="Low complexity" evidence="5">
    <location>
        <begin position="919"/>
        <end position="930"/>
    </location>
</feature>
<gene>
    <name evidence="7" type="ORF">PIIN_05754</name>
</gene>
<evidence type="ECO:0000256" key="5">
    <source>
        <dbReference type="SAM" id="MobiDB-lite"/>
    </source>
</evidence>
<keyword evidence="2 6" id="KW-0812">Transmembrane</keyword>
<feature type="region of interest" description="Disordered" evidence="5">
    <location>
        <begin position="672"/>
        <end position="717"/>
    </location>
</feature>
<organism evidence="7 8">
    <name type="scientific">Serendipita indica (strain DSM 11827)</name>
    <name type="common">Root endophyte fungus</name>
    <name type="synonym">Piriformospora indica</name>
    <dbReference type="NCBI Taxonomy" id="1109443"/>
    <lineage>
        <taxon>Eukaryota</taxon>
        <taxon>Fungi</taxon>
        <taxon>Dikarya</taxon>
        <taxon>Basidiomycota</taxon>
        <taxon>Agaricomycotina</taxon>
        <taxon>Agaricomycetes</taxon>
        <taxon>Sebacinales</taxon>
        <taxon>Serendipitaceae</taxon>
        <taxon>Serendipita</taxon>
    </lineage>
</organism>
<dbReference type="Proteomes" id="UP000007148">
    <property type="component" value="Unassembled WGS sequence"/>
</dbReference>
<evidence type="ECO:0000256" key="2">
    <source>
        <dbReference type="ARBA" id="ARBA00022692"/>
    </source>
</evidence>
<dbReference type="eggNOG" id="KOG2641">
    <property type="taxonomic scope" value="Eukaryota"/>
</dbReference>
<evidence type="ECO:0000256" key="1">
    <source>
        <dbReference type="ARBA" id="ARBA00004141"/>
    </source>
</evidence>
<reference evidence="7 8" key="1">
    <citation type="journal article" date="2011" name="PLoS Pathog.">
        <title>Endophytic Life Strategies Decoded by Genome and Transcriptome Analyses of the Mutualistic Root Symbiont Piriformospora indica.</title>
        <authorList>
            <person name="Zuccaro A."/>
            <person name="Lahrmann U."/>
            <person name="Guldener U."/>
            <person name="Langen G."/>
            <person name="Pfiffi S."/>
            <person name="Biedenkopf D."/>
            <person name="Wong P."/>
            <person name="Samans B."/>
            <person name="Grimm C."/>
            <person name="Basiewicz M."/>
            <person name="Murat C."/>
            <person name="Martin F."/>
            <person name="Kogel K.H."/>
        </authorList>
    </citation>
    <scope>NUCLEOTIDE SEQUENCE [LARGE SCALE GENOMIC DNA]</scope>
    <source>
        <strain evidence="7 8">DSM 11827</strain>
    </source>
</reference>
<feature type="transmembrane region" description="Helical" evidence="6">
    <location>
        <begin position="40"/>
        <end position="61"/>
    </location>
</feature>
<feature type="compositionally biased region" description="Basic and acidic residues" evidence="5">
    <location>
        <begin position="463"/>
        <end position="473"/>
    </location>
</feature>
<feature type="region of interest" description="Disordered" evidence="5">
    <location>
        <begin position="908"/>
        <end position="1058"/>
    </location>
</feature>
<feature type="compositionally biased region" description="Basic and acidic residues" evidence="5">
    <location>
        <begin position="681"/>
        <end position="693"/>
    </location>
</feature>
<feature type="transmembrane region" description="Helical" evidence="6">
    <location>
        <begin position="146"/>
        <end position="164"/>
    </location>
</feature>
<dbReference type="SMART" id="SM01417">
    <property type="entry name" value="Solute_trans_a"/>
    <property type="match status" value="1"/>
</dbReference>
<feature type="compositionally biased region" description="Polar residues" evidence="5">
    <location>
        <begin position="1012"/>
        <end position="1032"/>
    </location>
</feature>
<feature type="transmembrane region" description="Helical" evidence="6">
    <location>
        <begin position="241"/>
        <end position="263"/>
    </location>
</feature>
<comment type="caution">
    <text evidence="7">The sequence shown here is derived from an EMBL/GenBank/DDBJ whole genome shotgun (WGS) entry which is preliminary data.</text>
</comment>
<accession>G4TKH6</accession>
<proteinExistence type="predicted"/>
<dbReference type="InParanoid" id="G4TKH6"/>
<feature type="compositionally biased region" description="Low complexity" evidence="5">
    <location>
        <begin position="1085"/>
        <end position="1096"/>
    </location>
</feature>
<keyword evidence="4 6" id="KW-0472">Membrane</keyword>
<evidence type="ECO:0000256" key="4">
    <source>
        <dbReference type="ARBA" id="ARBA00023136"/>
    </source>
</evidence>
<evidence type="ECO:0000313" key="8">
    <source>
        <dbReference type="Proteomes" id="UP000007148"/>
    </source>
</evidence>
<feature type="compositionally biased region" description="Low complexity" evidence="5">
    <location>
        <begin position="1033"/>
        <end position="1043"/>
    </location>
</feature>
<feature type="compositionally biased region" description="Basic and acidic residues" evidence="5">
    <location>
        <begin position="401"/>
        <end position="422"/>
    </location>
</feature>
<dbReference type="STRING" id="1109443.G4TKH6"/>
<dbReference type="AlphaFoldDB" id="G4TKH6"/>
<dbReference type="GO" id="GO:0016020">
    <property type="term" value="C:membrane"/>
    <property type="evidence" value="ECO:0007669"/>
    <property type="project" value="UniProtKB-SubCell"/>
</dbReference>
<evidence type="ECO:0000256" key="3">
    <source>
        <dbReference type="ARBA" id="ARBA00022989"/>
    </source>
</evidence>
<keyword evidence="3 6" id="KW-1133">Transmembrane helix</keyword>
<comment type="subcellular location">
    <subcellularLocation>
        <location evidence="1">Membrane</location>
        <topology evidence="1">Multi-pass membrane protein</topology>
    </subcellularLocation>
</comment>